<gene>
    <name evidence="2" type="ORF">HH215_02410</name>
</gene>
<dbReference type="AlphaFoldDB" id="A0A7Z2ZJU4"/>
<dbReference type="KEGG" id="cheb:HH215_02410"/>
<sequence>MLREENEMDLLERIRQMPRKQLSADAEQTILSNLRRLNGQKQQNVKKNRVWQNALLVASVPVLLVCLFLIPAIMEKFSYSNMVSKSPPISSSTTELSPKFDLVAKDGSVIYSDRLRGIKGKIAFSENYEIVAKSYETVSKIFWYAWGDPSLLNKAQLTATAVNLDTGEKFLANESTLGSPINGADAHAVTNFNPFPSKGKWRLDVMLNEQPYASIVIPVKDEYIHTDTARFLVSKDDAVTGTLTTLLVVQGHDLGDSVKVRAFPFNNEDEVRSFTFHSGGEFIQANDLIPITQFSGNLEFDTPGKWQIEVNGEKTIVNVREGR</sequence>
<evidence type="ECO:0000313" key="3">
    <source>
        <dbReference type="Proteomes" id="UP000502248"/>
    </source>
</evidence>
<dbReference type="EMBL" id="CP051680">
    <property type="protein sequence ID" value="QJD82145.1"/>
    <property type="molecule type" value="Genomic_DNA"/>
</dbReference>
<protein>
    <submittedName>
        <fullName evidence="2">Uncharacterized protein</fullName>
    </submittedName>
</protein>
<dbReference type="Proteomes" id="UP000502248">
    <property type="component" value="Chromosome"/>
</dbReference>
<organism evidence="2 3">
    <name type="scientific">Cohnella herbarum</name>
    <dbReference type="NCBI Taxonomy" id="2728023"/>
    <lineage>
        <taxon>Bacteria</taxon>
        <taxon>Bacillati</taxon>
        <taxon>Bacillota</taxon>
        <taxon>Bacilli</taxon>
        <taxon>Bacillales</taxon>
        <taxon>Paenibacillaceae</taxon>
        <taxon>Cohnella</taxon>
    </lineage>
</organism>
<feature type="transmembrane region" description="Helical" evidence="1">
    <location>
        <begin position="50"/>
        <end position="74"/>
    </location>
</feature>
<proteinExistence type="predicted"/>
<keyword evidence="1" id="KW-0472">Membrane</keyword>
<keyword evidence="1" id="KW-1133">Transmembrane helix</keyword>
<keyword evidence="3" id="KW-1185">Reference proteome</keyword>
<evidence type="ECO:0000313" key="2">
    <source>
        <dbReference type="EMBL" id="QJD82145.1"/>
    </source>
</evidence>
<accession>A0A7Z2ZJU4</accession>
<name>A0A7Z2ZJU4_9BACL</name>
<keyword evidence="1" id="KW-0812">Transmembrane</keyword>
<dbReference type="RefSeq" id="WP_169278448.1">
    <property type="nucleotide sequence ID" value="NZ_CP051680.1"/>
</dbReference>
<evidence type="ECO:0000256" key="1">
    <source>
        <dbReference type="SAM" id="Phobius"/>
    </source>
</evidence>
<dbReference type="Gene3D" id="2.60.40.3830">
    <property type="match status" value="1"/>
</dbReference>
<reference evidence="2 3" key="1">
    <citation type="submission" date="2020-04" db="EMBL/GenBank/DDBJ databases">
        <title>Genome sequencing of novel species.</title>
        <authorList>
            <person name="Heo J."/>
            <person name="Kim S.-J."/>
            <person name="Kim J.-S."/>
            <person name="Hong S.-B."/>
            <person name="Kwon S.-W."/>
        </authorList>
    </citation>
    <scope>NUCLEOTIDE SEQUENCE [LARGE SCALE GENOMIC DNA]</scope>
    <source>
        <strain evidence="2 3">MFER-1</strain>
    </source>
</reference>